<sequence>MTDGTEAGGSQPEECQEQVEDVKWYINQVIGSKCRRNLVGRKQKCDGLTRAIETAVCVFKEDGRRERERKGKMGEGWGKDWGGDWGGRMREKGRGRGEEREEGRRRPRPFGGRIKLDWVEFGGEGGRRRGGGRREREIGSKSSNSGLVSGGKGMSGWWEDEGGGGALRVGVGVVVLGGWMDGWMEWIDDDDDDDEREEGGKWKGNEKKEEEEEEKRKWKGCRTIGVRNRRN</sequence>
<reference evidence="2" key="1">
    <citation type="submission" date="2025-02" db="EMBL/GenBank/DDBJ databases">
        <authorList>
            <consortium name="NCBI Genome Project"/>
        </authorList>
    </citation>
    <scope>NUCLEOTIDE SEQUENCE</scope>
</reference>
<feature type="compositionally biased region" description="Basic and acidic residues" evidence="1">
    <location>
        <begin position="63"/>
        <end position="104"/>
    </location>
</feature>
<dbReference type="VEuPathDB" id="FungiDB:An03g04640"/>
<feature type="compositionally biased region" description="Basic and acidic residues" evidence="1">
    <location>
        <begin position="198"/>
        <end position="208"/>
    </location>
</feature>
<dbReference type="GeneID" id="84590727"/>
<name>A0AAJ8BMB8_ASPNG</name>
<evidence type="ECO:0000256" key="1">
    <source>
        <dbReference type="SAM" id="MobiDB-lite"/>
    </source>
</evidence>
<evidence type="ECO:0000313" key="2">
    <source>
        <dbReference type="RefSeq" id="XP_059600294.1"/>
    </source>
</evidence>
<dbReference type="AlphaFoldDB" id="A0AAJ8BMB8"/>
<feature type="region of interest" description="Disordered" evidence="1">
    <location>
        <begin position="124"/>
        <end position="152"/>
    </location>
</feature>
<feature type="region of interest" description="Disordered" evidence="1">
    <location>
        <begin position="186"/>
        <end position="218"/>
    </location>
</feature>
<feature type="compositionally biased region" description="Acidic residues" evidence="1">
    <location>
        <begin position="186"/>
        <end position="197"/>
    </location>
</feature>
<reference evidence="2" key="2">
    <citation type="submission" date="2025-08" db="UniProtKB">
        <authorList>
            <consortium name="RefSeq"/>
        </authorList>
    </citation>
    <scope>IDENTIFICATION</scope>
</reference>
<gene>
    <name evidence="2" type="ORF">An03g04640</name>
</gene>
<accession>A0AAJ8BMB8</accession>
<organism evidence="2">
    <name type="scientific">Aspergillus niger</name>
    <dbReference type="NCBI Taxonomy" id="5061"/>
    <lineage>
        <taxon>Eukaryota</taxon>
        <taxon>Fungi</taxon>
        <taxon>Dikarya</taxon>
        <taxon>Ascomycota</taxon>
        <taxon>Pezizomycotina</taxon>
        <taxon>Eurotiomycetes</taxon>
        <taxon>Eurotiomycetidae</taxon>
        <taxon>Eurotiales</taxon>
        <taxon>Aspergillaceae</taxon>
        <taxon>Aspergillus</taxon>
        <taxon>Aspergillus subgen. Circumdati</taxon>
    </lineage>
</organism>
<dbReference type="RefSeq" id="XP_059600294.1">
    <property type="nucleotide sequence ID" value="XM_059747090.1"/>
</dbReference>
<feature type="region of interest" description="Disordered" evidence="1">
    <location>
        <begin position="63"/>
        <end position="108"/>
    </location>
</feature>
<protein>
    <submittedName>
        <fullName evidence="2">Uncharacterized protein</fullName>
    </submittedName>
</protein>
<dbReference type="KEGG" id="ang:An03g04640"/>
<proteinExistence type="predicted"/>